<feature type="transmembrane region" description="Helical" evidence="3">
    <location>
        <begin position="165"/>
        <end position="184"/>
    </location>
</feature>
<evidence type="ECO:0000256" key="2">
    <source>
        <dbReference type="ARBA" id="ARBA00022448"/>
    </source>
</evidence>
<evidence type="ECO:0000256" key="3">
    <source>
        <dbReference type="SAM" id="Phobius"/>
    </source>
</evidence>
<proteinExistence type="predicted"/>
<feature type="transmembrane region" description="Helical" evidence="3">
    <location>
        <begin position="6"/>
        <end position="24"/>
    </location>
</feature>
<comment type="subcellular location">
    <subcellularLocation>
        <location evidence="1">Endomembrane system</location>
        <topology evidence="1">Multi-pass membrane protein</topology>
    </subcellularLocation>
</comment>
<keyword evidence="3" id="KW-1133">Transmembrane helix</keyword>
<dbReference type="Proteomes" id="UP000286482">
    <property type="component" value="Unassembled WGS sequence"/>
</dbReference>
<comment type="caution">
    <text evidence="4">The sequence shown here is derived from an EMBL/GenBank/DDBJ whole genome shotgun (WGS) entry which is preliminary data.</text>
</comment>
<dbReference type="PANTHER" id="PTHR36838:SF3">
    <property type="entry name" value="TRANSPORTER AUXIN EFFLUX CARRIER EC FAMILY"/>
    <property type="match status" value="1"/>
</dbReference>
<dbReference type="GO" id="GO:0012505">
    <property type="term" value="C:endomembrane system"/>
    <property type="evidence" value="ECO:0007669"/>
    <property type="project" value="UniProtKB-SubCell"/>
</dbReference>
<feature type="transmembrane region" description="Helical" evidence="3">
    <location>
        <begin position="36"/>
        <end position="55"/>
    </location>
</feature>
<organism evidence="4 5">
    <name type="scientific">Alginatibacterium sediminis</name>
    <dbReference type="NCBI Taxonomy" id="2164068"/>
    <lineage>
        <taxon>Bacteria</taxon>
        <taxon>Pseudomonadati</taxon>
        <taxon>Pseudomonadota</taxon>
        <taxon>Gammaproteobacteria</taxon>
        <taxon>Alteromonadales</taxon>
        <taxon>Alteromonadaceae</taxon>
        <taxon>Alginatibacterium</taxon>
    </lineage>
</organism>
<feature type="transmembrane region" description="Helical" evidence="3">
    <location>
        <begin position="126"/>
        <end position="144"/>
    </location>
</feature>
<accession>A0A420ELG6</accession>
<evidence type="ECO:0008006" key="6">
    <source>
        <dbReference type="Google" id="ProtNLM"/>
    </source>
</evidence>
<feature type="transmembrane region" description="Helical" evidence="3">
    <location>
        <begin position="190"/>
        <end position="214"/>
    </location>
</feature>
<keyword evidence="5" id="KW-1185">Reference proteome</keyword>
<evidence type="ECO:0000313" key="4">
    <source>
        <dbReference type="EMBL" id="RKF21528.1"/>
    </source>
</evidence>
<dbReference type="InterPro" id="IPR038770">
    <property type="entry name" value="Na+/solute_symporter_sf"/>
</dbReference>
<keyword evidence="3" id="KW-0812">Transmembrane</keyword>
<dbReference type="OrthoDB" id="2840521at2"/>
<sequence>MLHALLFTIAVIVSGFTLGQILQFKYPQHQRTLSLLFTRIALVFAIPLSLFSAMWQLPDLDPSLLKLPIVGLLTIASGGVLAWIVAGKLKLNSEQKGALIPVGTFMNIGAVGSLCVYLFLGESGLALVPIYKLFEELIYFGVIFPMVRAMGSFDKGKRKPFWQDPILITSLSAVALGFLLNQLQIPRPDFMATVTSIAVPLGSFSLICSVGLVFKIARLSRWRNLGLGLAVSRMILCPLVAMASVWVFGLWNSLDGLVLQVAFLLACMPTGFMSVLPPVLFGLDQELANTGWFYSTLVFLFSLPLIMLVVSAL</sequence>
<gene>
    <name evidence="4" type="ORF">DBZ36_02445</name>
</gene>
<keyword evidence="2" id="KW-0813">Transport</keyword>
<feature type="transmembrane region" description="Helical" evidence="3">
    <location>
        <begin position="292"/>
        <end position="312"/>
    </location>
</feature>
<keyword evidence="3" id="KW-0472">Membrane</keyword>
<dbReference type="RefSeq" id="WP_120353331.1">
    <property type="nucleotide sequence ID" value="NZ_RAQO01000002.1"/>
</dbReference>
<dbReference type="EMBL" id="RAQO01000002">
    <property type="protein sequence ID" value="RKF21528.1"/>
    <property type="molecule type" value="Genomic_DNA"/>
</dbReference>
<feature type="transmembrane region" description="Helical" evidence="3">
    <location>
        <begin position="98"/>
        <end position="120"/>
    </location>
</feature>
<dbReference type="Gene3D" id="1.20.1530.20">
    <property type="match status" value="1"/>
</dbReference>
<feature type="transmembrane region" description="Helical" evidence="3">
    <location>
        <begin position="226"/>
        <end position="251"/>
    </location>
</feature>
<evidence type="ECO:0000256" key="1">
    <source>
        <dbReference type="ARBA" id="ARBA00004127"/>
    </source>
</evidence>
<protein>
    <recommendedName>
        <fullName evidence="6">AEC family transporter</fullName>
    </recommendedName>
</protein>
<evidence type="ECO:0000313" key="5">
    <source>
        <dbReference type="Proteomes" id="UP000286482"/>
    </source>
</evidence>
<name>A0A420ELG6_9ALTE</name>
<feature type="transmembrane region" description="Helical" evidence="3">
    <location>
        <begin position="67"/>
        <end position="86"/>
    </location>
</feature>
<feature type="transmembrane region" description="Helical" evidence="3">
    <location>
        <begin position="257"/>
        <end position="280"/>
    </location>
</feature>
<dbReference type="PANTHER" id="PTHR36838">
    <property type="entry name" value="AUXIN EFFLUX CARRIER FAMILY PROTEIN"/>
    <property type="match status" value="1"/>
</dbReference>
<dbReference type="AlphaFoldDB" id="A0A420ELG6"/>
<reference evidence="4 5" key="1">
    <citation type="submission" date="2018-09" db="EMBL/GenBank/DDBJ databases">
        <authorList>
            <person name="Wang Z."/>
        </authorList>
    </citation>
    <scope>NUCLEOTIDE SEQUENCE [LARGE SCALE GENOMIC DNA]</scope>
    <source>
        <strain evidence="4 5">ALS 81</strain>
    </source>
</reference>